<dbReference type="InterPro" id="IPR033656">
    <property type="entry name" value="HisRS_anticodon"/>
</dbReference>
<evidence type="ECO:0000256" key="12">
    <source>
        <dbReference type="PIRSR" id="PIRSR001549-1"/>
    </source>
</evidence>
<dbReference type="PROSITE" id="PS50862">
    <property type="entry name" value="AA_TRNA_LIGASE_II"/>
    <property type="match status" value="1"/>
</dbReference>
<evidence type="ECO:0000313" key="14">
    <source>
        <dbReference type="EMBL" id="MTL93070.1"/>
    </source>
</evidence>
<dbReference type="InterPro" id="IPR041715">
    <property type="entry name" value="HisRS-like_core"/>
</dbReference>
<feature type="domain" description="Aminoacyl-transfer RNA synthetases class-II family profile" evidence="13">
    <location>
        <begin position="20"/>
        <end position="319"/>
    </location>
</feature>
<dbReference type="PIRSF" id="PIRSF001549">
    <property type="entry name" value="His-tRNA_synth"/>
    <property type="match status" value="1"/>
</dbReference>
<dbReference type="PANTHER" id="PTHR43707">
    <property type="entry name" value="HISTIDYL-TRNA SYNTHETASE"/>
    <property type="match status" value="1"/>
</dbReference>
<dbReference type="Pfam" id="PF13393">
    <property type="entry name" value="tRNA-synt_His"/>
    <property type="match status" value="1"/>
</dbReference>
<evidence type="ECO:0000256" key="8">
    <source>
        <dbReference type="ARBA" id="ARBA00022917"/>
    </source>
</evidence>
<dbReference type="Pfam" id="PF03129">
    <property type="entry name" value="HGTP_anticodon"/>
    <property type="match status" value="1"/>
</dbReference>
<comment type="subunit">
    <text evidence="3 11">Homodimer.</text>
</comment>
<dbReference type="CDD" id="cd00859">
    <property type="entry name" value="HisRS_anticodon"/>
    <property type="match status" value="1"/>
</dbReference>
<evidence type="ECO:0000256" key="4">
    <source>
        <dbReference type="ARBA" id="ARBA00022490"/>
    </source>
</evidence>
<dbReference type="InterPro" id="IPR036621">
    <property type="entry name" value="Anticodon-bd_dom_sf"/>
</dbReference>
<sequence length="469" mass="52902">MNFNKPKGTYDVLPKDSARWQNVESLIREICSIFNYKEIRTPMFESTQLYHRSAGETSDVVSKETYDFKDRGDRMMTLRPEGTAGVVRSYIENKMYADQMVQKMFYIGPMFRYESQQKGRYRQHIQFGTEVFGSADPSIDAEVISLAVTLYKVLGLRNIKVKLNSLGDTESRENYRAALLAHFEGHKEELCADCQVRLEKNPLRVLDCKVDRNKEIMQSAPQMIDHLTEEDKAYFMNVQKYLKAMGIEYEYDASLVRGFDYYTHTIFEIQAEIEGFGSQNTLCGGGRYNKLVAELGGPTVPAIGFGMGLERLLLALEAENIQVAGEDAVDLFLITLGEDAKVFGSRLLLDLRSRGLACETDYLGKNLKGQFKQADRYHARYTAILGDEELQHGMINIKNNQTGTQESIPVGFVIDYIIEDQQRNHQHGGCCGGGCHDHQEEEHECCGGHGHGDDHECCGGNGHGCGCQH</sequence>
<evidence type="ECO:0000256" key="10">
    <source>
        <dbReference type="ARBA" id="ARBA00047639"/>
    </source>
</evidence>
<dbReference type="GO" id="GO:0005737">
    <property type="term" value="C:cytoplasm"/>
    <property type="evidence" value="ECO:0007669"/>
    <property type="project" value="UniProtKB-SubCell"/>
</dbReference>
<evidence type="ECO:0000256" key="3">
    <source>
        <dbReference type="ARBA" id="ARBA00011738"/>
    </source>
</evidence>
<proteinExistence type="inferred from homology"/>
<feature type="binding site" evidence="12">
    <location>
        <position position="257"/>
    </location>
    <ligand>
        <name>L-histidine</name>
        <dbReference type="ChEBI" id="CHEBI:57595"/>
    </ligand>
</feature>
<comment type="subcellular location">
    <subcellularLocation>
        <location evidence="1 11">Cytoplasm</location>
    </subcellularLocation>
</comment>
<keyword evidence="4 11" id="KW-0963">Cytoplasm</keyword>
<dbReference type="SUPFAM" id="SSF52954">
    <property type="entry name" value="Class II aaRS ABD-related"/>
    <property type="match status" value="1"/>
</dbReference>
<dbReference type="HAMAP" id="MF_00127">
    <property type="entry name" value="His_tRNA_synth"/>
    <property type="match status" value="1"/>
</dbReference>
<reference evidence="14" key="1">
    <citation type="journal article" date="2019" name="Nat. Med.">
        <title>A library of human gut bacterial isolates paired with longitudinal multiomics data enables mechanistic microbiome research.</title>
        <authorList>
            <person name="Poyet M."/>
            <person name="Groussin M."/>
            <person name="Gibbons S.M."/>
            <person name="Avila-Pacheco J."/>
            <person name="Jiang X."/>
            <person name="Kearney S.M."/>
            <person name="Perrotta A.R."/>
            <person name="Berdy B."/>
            <person name="Zhao S."/>
            <person name="Lieberman T.D."/>
            <person name="Swanson P.K."/>
            <person name="Smith M."/>
            <person name="Roesemann S."/>
            <person name="Alexander J.E."/>
            <person name="Rich S.A."/>
            <person name="Livny J."/>
            <person name="Vlamakis H."/>
            <person name="Clish C."/>
            <person name="Bullock K."/>
            <person name="Deik A."/>
            <person name="Scott J."/>
            <person name="Pierce K.A."/>
            <person name="Xavier R.J."/>
            <person name="Alm E.J."/>
        </authorList>
    </citation>
    <scope>NUCLEOTIDE SEQUENCE</scope>
    <source>
        <strain evidence="14">BIOML-A179</strain>
    </source>
</reference>
<gene>
    <name evidence="11" type="primary">hisS</name>
    <name evidence="14" type="ORF">GMA64_00830</name>
</gene>
<organism evidence="14">
    <name type="scientific">Turicibacter sanguinis</name>
    <dbReference type="NCBI Taxonomy" id="154288"/>
    <lineage>
        <taxon>Bacteria</taxon>
        <taxon>Bacillati</taxon>
        <taxon>Bacillota</taxon>
        <taxon>Erysipelotrichia</taxon>
        <taxon>Erysipelotrichales</taxon>
        <taxon>Turicibacteraceae</taxon>
        <taxon>Turicibacter</taxon>
    </lineage>
</organism>
<dbReference type="Gene3D" id="3.30.930.10">
    <property type="entry name" value="Bira Bifunctional Protein, Domain 2"/>
    <property type="match status" value="1"/>
</dbReference>
<feature type="binding site" evidence="12">
    <location>
        <begin position="261"/>
        <end position="262"/>
    </location>
    <ligand>
        <name>L-histidine</name>
        <dbReference type="ChEBI" id="CHEBI:57595"/>
    </ligand>
</feature>
<dbReference type="SUPFAM" id="SSF55681">
    <property type="entry name" value="Class II aaRS and biotin synthetases"/>
    <property type="match status" value="1"/>
</dbReference>
<dbReference type="EMBL" id="WMQV01000001">
    <property type="protein sequence ID" value="MTL93070.1"/>
    <property type="molecule type" value="Genomic_DNA"/>
</dbReference>
<evidence type="ECO:0000256" key="1">
    <source>
        <dbReference type="ARBA" id="ARBA00004496"/>
    </source>
</evidence>
<dbReference type="GO" id="GO:0016740">
    <property type="term" value="F:transferase activity"/>
    <property type="evidence" value="ECO:0007669"/>
    <property type="project" value="UniProtKB-ARBA"/>
</dbReference>
<comment type="caution">
    <text evidence="14">The sequence shown here is derived from an EMBL/GenBank/DDBJ whole genome shotgun (WGS) entry which is preliminary data.</text>
</comment>
<name>A0A6G2CJN8_9FIRM</name>
<dbReference type="InterPro" id="IPR004154">
    <property type="entry name" value="Anticodon-bd"/>
</dbReference>
<keyword evidence="6 11" id="KW-0547">Nucleotide-binding</keyword>
<dbReference type="GO" id="GO:0005524">
    <property type="term" value="F:ATP binding"/>
    <property type="evidence" value="ECO:0007669"/>
    <property type="project" value="UniProtKB-UniRule"/>
</dbReference>
<keyword evidence="7 11" id="KW-0067">ATP-binding</keyword>
<dbReference type="CDD" id="cd00773">
    <property type="entry name" value="HisRS-like_core"/>
    <property type="match status" value="1"/>
</dbReference>
<dbReference type="NCBIfam" id="TIGR00442">
    <property type="entry name" value="hisS"/>
    <property type="match status" value="1"/>
</dbReference>
<keyword evidence="8 11" id="KW-0648">Protein biosynthesis</keyword>
<evidence type="ECO:0000256" key="2">
    <source>
        <dbReference type="ARBA" id="ARBA00008226"/>
    </source>
</evidence>
<dbReference type="FunFam" id="3.30.930.10:FF:000005">
    <property type="entry name" value="Histidine--tRNA ligase"/>
    <property type="match status" value="1"/>
</dbReference>
<keyword evidence="9 11" id="KW-0030">Aminoacyl-tRNA synthetase</keyword>
<evidence type="ECO:0000256" key="11">
    <source>
        <dbReference type="HAMAP-Rule" id="MF_00127"/>
    </source>
</evidence>
<evidence type="ECO:0000256" key="9">
    <source>
        <dbReference type="ARBA" id="ARBA00023146"/>
    </source>
</evidence>
<dbReference type="PANTHER" id="PTHR43707:SF1">
    <property type="entry name" value="HISTIDINE--TRNA LIGASE, MITOCHONDRIAL-RELATED"/>
    <property type="match status" value="1"/>
</dbReference>
<accession>A0A6G2CJN8</accession>
<feature type="binding site" evidence="12">
    <location>
        <position position="112"/>
    </location>
    <ligand>
        <name>L-histidine</name>
        <dbReference type="ChEBI" id="CHEBI:57595"/>
    </ligand>
</feature>
<evidence type="ECO:0000256" key="5">
    <source>
        <dbReference type="ARBA" id="ARBA00022598"/>
    </source>
</evidence>
<dbReference type="InterPro" id="IPR006195">
    <property type="entry name" value="aa-tRNA-synth_II"/>
</dbReference>
<dbReference type="Gene3D" id="3.40.50.800">
    <property type="entry name" value="Anticodon-binding domain"/>
    <property type="match status" value="1"/>
</dbReference>
<dbReference type="GO" id="GO:0004821">
    <property type="term" value="F:histidine-tRNA ligase activity"/>
    <property type="evidence" value="ECO:0007669"/>
    <property type="project" value="UniProtKB-UniRule"/>
</dbReference>
<feature type="binding site" evidence="12">
    <location>
        <position position="126"/>
    </location>
    <ligand>
        <name>L-histidine</name>
        <dbReference type="ChEBI" id="CHEBI:57595"/>
    </ligand>
</feature>
<dbReference type="InterPro" id="IPR004516">
    <property type="entry name" value="HisRS/HisZ"/>
</dbReference>
<dbReference type="InterPro" id="IPR015807">
    <property type="entry name" value="His-tRNA-ligase"/>
</dbReference>
<dbReference type="EC" id="6.1.1.21" evidence="11"/>
<evidence type="ECO:0000259" key="13">
    <source>
        <dbReference type="PROSITE" id="PS50862"/>
    </source>
</evidence>
<dbReference type="AlphaFoldDB" id="A0A6G2CJN8"/>
<comment type="catalytic activity">
    <reaction evidence="10 11">
        <text>tRNA(His) + L-histidine + ATP = L-histidyl-tRNA(His) + AMP + diphosphate + H(+)</text>
        <dbReference type="Rhea" id="RHEA:17313"/>
        <dbReference type="Rhea" id="RHEA-COMP:9665"/>
        <dbReference type="Rhea" id="RHEA-COMP:9689"/>
        <dbReference type="ChEBI" id="CHEBI:15378"/>
        <dbReference type="ChEBI" id="CHEBI:30616"/>
        <dbReference type="ChEBI" id="CHEBI:33019"/>
        <dbReference type="ChEBI" id="CHEBI:57595"/>
        <dbReference type="ChEBI" id="CHEBI:78442"/>
        <dbReference type="ChEBI" id="CHEBI:78527"/>
        <dbReference type="ChEBI" id="CHEBI:456215"/>
        <dbReference type="EC" id="6.1.1.21"/>
    </reaction>
</comment>
<dbReference type="GO" id="GO:0140096">
    <property type="term" value="F:catalytic activity, acting on a protein"/>
    <property type="evidence" value="ECO:0007669"/>
    <property type="project" value="UniProtKB-ARBA"/>
</dbReference>
<evidence type="ECO:0000256" key="6">
    <source>
        <dbReference type="ARBA" id="ARBA00022741"/>
    </source>
</evidence>
<feature type="binding site" evidence="12">
    <location>
        <position position="130"/>
    </location>
    <ligand>
        <name>L-histidine</name>
        <dbReference type="ChEBI" id="CHEBI:57595"/>
    </ligand>
</feature>
<protein>
    <recommendedName>
        <fullName evidence="11">Histidine--tRNA ligase</fullName>
        <ecNumber evidence="11">6.1.1.21</ecNumber>
    </recommendedName>
    <alternativeName>
        <fullName evidence="11">Histidyl-tRNA synthetase</fullName>
        <shortName evidence="11">HisRS</shortName>
    </alternativeName>
</protein>
<evidence type="ECO:0000256" key="7">
    <source>
        <dbReference type="ARBA" id="ARBA00022840"/>
    </source>
</evidence>
<comment type="similarity">
    <text evidence="2 11">Belongs to the class-II aminoacyl-tRNA synthetase family.</text>
</comment>
<keyword evidence="5 11" id="KW-0436">Ligase</keyword>
<dbReference type="GO" id="GO:0006427">
    <property type="term" value="P:histidyl-tRNA aminoacylation"/>
    <property type="evidence" value="ECO:0007669"/>
    <property type="project" value="UniProtKB-UniRule"/>
</dbReference>
<feature type="binding site" evidence="12">
    <location>
        <begin position="81"/>
        <end position="83"/>
    </location>
    <ligand>
        <name>L-histidine</name>
        <dbReference type="ChEBI" id="CHEBI:57595"/>
    </ligand>
</feature>
<dbReference type="InterPro" id="IPR045864">
    <property type="entry name" value="aa-tRNA-synth_II/BPL/LPL"/>
</dbReference>